<protein>
    <submittedName>
        <fullName evidence="6">HEAT domain-containing protein</fullName>
    </submittedName>
</protein>
<evidence type="ECO:0000256" key="1">
    <source>
        <dbReference type="ARBA" id="ARBA00010617"/>
    </source>
</evidence>
<sequence length="1451" mass="166203">MANPEIESELGEDEEEEPIRASSSIDWSSLFSKANGMLNDDDMDDDDQEVLNPAERAVQVLKEDKQSYWIKTVRDIAQLMETHLDDTVNLVLPQLQETLREQKEILDLHCEAAVLYKELLRNETLLEKQPSLVMTLLDYIVDNANRQKENLSSAAWLETLTDITDTLPLDIVKSVVVPIFIQQANPSQKVQKRLMATKLLEKLVRIVSPYDIRHEFEKPIQQLSMDDYGTVRIAMAQRLTVVAERLDKCSDVSRIVLPCLVSLAEDDDANVREAALPSLVGLIHRITRDTKRSVVTPFFRKLVERGMEKKDDRIGLASRYFGELLAYLFDDMDILDQTWALNSYIKLVSLTKTDLVKMVSARRSCAYNLPCMYQLYPSASTRFASIIHDLCVDSDDEVRISIASSFDQLLQMCTEKKMMIGPFIELVRGGSIEVVAKIASRFSSILPILYKSVSEAPPSDNLSPISIDRLILGCNQLLQSCGNWRAHESLLHSISSLVTLVEHKTLFHTFVPLLKTQILTVRGVPCREAASRSLLILMRNLYKEEERIEIIDFFNTDVAHHSNSYRRMIYLESVVQVHSIFSNRFLHSHFLPTALSLSSDPISNVRLKLCMILSVLKSSFVLPESEELLQKCEGIVRNLMENETNPHSNCQLNEMAREFSRADTGKRKDAENERRENEEDELWNEKRGEEIEEKRKKKEDQIESSTESLPERSQTSLDKSRSLIESSCSPLRMERRSIAVVRPQPVVHVRWHSPAPSPSPSPSSSSPSTTPERKSRLPLSTATTTVKPRSSITTSNASPPSSPCASTIARDRLRGQSETRTTSTTSSSTLGKGSTTSSASSYAISKSQSSSHLRRPSFALSKVVAKIASRFSSILPILYKSVSEAPPSDNFILRWKAIRPSHTLHSFKDFIRTLIYFSINTYLLIFISWSSLSEGRMSISLLLLILGLTIFIWKKWRERAPMIEAVDRIPGPLSIPLLGTTWQLKWRIEALVIQMRGWSQYYTAKGYGLIRIWLGTRPLVIAFRPEYAKSLLIRVYCPFRLLKEIKVQEILESNTLISKGPEYGILAPWLGTGLLTSTHEKWRRRRKLITPAFHFNVLKQFLPVFNKQCKRLMGILSEQELQKDIDVGPFIKRCALDIICETAMGCSVNAQIDTSNPYVRSTARLTKIVFLHQRMPWMWIDAIWKITGYDREYKENLKVLHDFTLQVIRKRRSEYRANKEQLVKREKKAFLDLLLEMEKDENLTDEDIREEVDTFMFEGHDTTAASLGWTLWCISHHPTVQENIRIEIDEVFRKDKTRDVTSEDLVQLRYLEKVVKESLRLYPSVPNLTREVEEETMLKDTKIPAGVTLLVSPFVIHRNPEFYPNPDQFNPNNFNEESMASRPSYTFIPFSAGPRNCIGQKFALLEEKTFLAWFFRHYIISSRIPFEDNLVCPEVISAPLLGFPMRIIQRE</sequence>
<dbReference type="InterPro" id="IPR021133">
    <property type="entry name" value="HEAT_type_2"/>
</dbReference>
<dbReference type="GO" id="GO:0005506">
    <property type="term" value="F:iron ion binding"/>
    <property type="evidence" value="ECO:0007669"/>
    <property type="project" value="InterPro"/>
</dbReference>
<dbReference type="FunFam" id="1.25.10.10:FF:000914">
    <property type="entry name" value="Protein CBG03194"/>
    <property type="match status" value="1"/>
</dbReference>
<dbReference type="GO" id="GO:0005829">
    <property type="term" value="C:cytosol"/>
    <property type="evidence" value="ECO:0000318"/>
    <property type="project" value="GO_Central"/>
</dbReference>
<dbReference type="PROSITE" id="PS00086">
    <property type="entry name" value="CYTOCHROME_P450"/>
    <property type="match status" value="1"/>
</dbReference>
<name>A0A2A6D3F9_PRIPA</name>
<feature type="transmembrane region" description="Helical" evidence="5">
    <location>
        <begin position="935"/>
        <end position="953"/>
    </location>
</feature>
<dbReference type="CDD" id="cd20628">
    <property type="entry name" value="CYP4"/>
    <property type="match status" value="1"/>
</dbReference>
<feature type="compositionally biased region" description="Low complexity" evidence="4">
    <location>
        <begin position="790"/>
        <end position="808"/>
    </location>
</feature>
<dbReference type="SUPFAM" id="SSF48371">
    <property type="entry name" value="ARM repeat"/>
    <property type="match status" value="1"/>
</dbReference>
<dbReference type="InterPro" id="IPR011989">
    <property type="entry name" value="ARM-like"/>
</dbReference>
<keyword evidence="3" id="KW-0408">Iron</keyword>
<evidence type="ECO:0000313" key="6">
    <source>
        <dbReference type="EnsemblMetazoa" id="PPA11263.1"/>
    </source>
</evidence>
<feature type="compositionally biased region" description="Low complexity" evidence="4">
    <location>
        <begin position="818"/>
        <end position="841"/>
    </location>
</feature>
<feature type="compositionally biased region" description="Polar residues" evidence="4">
    <location>
        <begin position="703"/>
        <end position="724"/>
    </location>
</feature>
<feature type="compositionally biased region" description="Acidic residues" evidence="4">
    <location>
        <begin position="1"/>
        <end position="17"/>
    </location>
</feature>
<feature type="region of interest" description="Disordered" evidence="4">
    <location>
        <begin position="1"/>
        <end position="25"/>
    </location>
</feature>
<keyword evidence="5" id="KW-0472">Membrane</keyword>
<dbReference type="PRINTS" id="PR00463">
    <property type="entry name" value="EP450I"/>
</dbReference>
<keyword evidence="5" id="KW-1133">Transmembrane helix</keyword>
<evidence type="ECO:0000256" key="5">
    <source>
        <dbReference type="SAM" id="Phobius"/>
    </source>
</evidence>
<keyword evidence="2" id="KW-0503">Monooxygenase</keyword>
<evidence type="ECO:0000256" key="2">
    <source>
        <dbReference type="ARBA" id="ARBA00023033"/>
    </source>
</evidence>
<feature type="transmembrane region" description="Helical" evidence="5">
    <location>
        <begin position="910"/>
        <end position="929"/>
    </location>
</feature>
<dbReference type="GO" id="GO:0016705">
    <property type="term" value="F:oxidoreductase activity, acting on paired donors, with incorporation or reduction of molecular oxygen"/>
    <property type="evidence" value="ECO:0007669"/>
    <property type="project" value="InterPro"/>
</dbReference>
<dbReference type="InterPro" id="IPR016024">
    <property type="entry name" value="ARM-type_fold"/>
</dbReference>
<keyword evidence="3" id="KW-0479">Metal-binding</keyword>
<dbReference type="EnsemblMetazoa" id="PPA11263.1">
    <property type="protein sequence ID" value="PPA11263.1"/>
    <property type="gene ID" value="WBGene00100817"/>
</dbReference>
<dbReference type="GO" id="GO:0004497">
    <property type="term" value="F:monooxygenase activity"/>
    <property type="evidence" value="ECO:0007669"/>
    <property type="project" value="UniProtKB-KW"/>
</dbReference>
<dbReference type="SUPFAM" id="SSF48264">
    <property type="entry name" value="Cytochrome P450"/>
    <property type="match status" value="1"/>
</dbReference>
<keyword evidence="7" id="KW-1185">Reference proteome</keyword>
<dbReference type="InterPro" id="IPR017972">
    <property type="entry name" value="Cyt_P450_CS"/>
</dbReference>
<accession>A0A8R1YCM0</accession>
<feature type="compositionally biased region" description="Polar residues" evidence="4">
    <location>
        <begin position="778"/>
        <end position="788"/>
    </location>
</feature>
<evidence type="ECO:0000256" key="3">
    <source>
        <dbReference type="PIRSR" id="PIRSR602401-1"/>
    </source>
</evidence>
<comment type="similarity">
    <text evidence="1">Belongs to the cytochrome P450 family.</text>
</comment>
<dbReference type="Pfam" id="PF00067">
    <property type="entry name" value="p450"/>
    <property type="match status" value="1"/>
</dbReference>
<evidence type="ECO:0000256" key="4">
    <source>
        <dbReference type="SAM" id="MobiDB-lite"/>
    </source>
</evidence>
<feature type="region of interest" description="Disordered" evidence="4">
    <location>
        <begin position="751"/>
        <end position="841"/>
    </location>
</feature>
<dbReference type="Gene3D" id="1.10.630.10">
    <property type="entry name" value="Cytochrome P450"/>
    <property type="match status" value="1"/>
</dbReference>
<dbReference type="InterPro" id="IPR001128">
    <property type="entry name" value="Cyt_P450"/>
</dbReference>
<feature type="compositionally biased region" description="Basic and acidic residues" evidence="4">
    <location>
        <begin position="659"/>
        <end position="701"/>
    </location>
</feature>
<evidence type="ECO:0000313" key="7">
    <source>
        <dbReference type="Proteomes" id="UP000005239"/>
    </source>
</evidence>
<comment type="cofactor">
    <cofactor evidence="3">
        <name>heme</name>
        <dbReference type="ChEBI" id="CHEBI:30413"/>
    </cofactor>
</comment>
<reference evidence="6" key="2">
    <citation type="submission" date="2022-06" db="UniProtKB">
        <authorList>
            <consortium name="EnsemblMetazoa"/>
        </authorList>
    </citation>
    <scope>IDENTIFICATION</scope>
    <source>
        <strain evidence="6">PS312</strain>
    </source>
</reference>
<dbReference type="PANTHER" id="PTHR21467:SF0">
    <property type="entry name" value="SERINE_THREONINE-PROTEIN PHOSPHATASE 4 REGULATORY SUBUNIT 4"/>
    <property type="match status" value="1"/>
</dbReference>
<organism evidence="6 7">
    <name type="scientific">Pristionchus pacificus</name>
    <name type="common">Parasitic nematode worm</name>
    <dbReference type="NCBI Taxonomy" id="54126"/>
    <lineage>
        <taxon>Eukaryota</taxon>
        <taxon>Metazoa</taxon>
        <taxon>Ecdysozoa</taxon>
        <taxon>Nematoda</taxon>
        <taxon>Chromadorea</taxon>
        <taxon>Rhabditida</taxon>
        <taxon>Rhabditina</taxon>
        <taxon>Diplogasteromorpha</taxon>
        <taxon>Diplogasteroidea</taxon>
        <taxon>Neodiplogasteridae</taxon>
        <taxon>Pristionchus</taxon>
    </lineage>
</organism>
<dbReference type="GO" id="GO:0020037">
    <property type="term" value="F:heme binding"/>
    <property type="evidence" value="ECO:0007669"/>
    <property type="project" value="InterPro"/>
</dbReference>
<dbReference type="Proteomes" id="UP000005239">
    <property type="component" value="Unassembled WGS sequence"/>
</dbReference>
<dbReference type="PANTHER" id="PTHR21467">
    <property type="entry name" value="PROTEIN PHOSPHATASE 4 REGULATORY SUBUNIT 4 PPP4R4"/>
    <property type="match status" value="1"/>
</dbReference>
<dbReference type="Gene3D" id="1.25.10.10">
    <property type="entry name" value="Leucine-rich Repeat Variant"/>
    <property type="match status" value="1"/>
</dbReference>
<dbReference type="InterPro" id="IPR002401">
    <property type="entry name" value="Cyt_P450_E_grp-I"/>
</dbReference>
<feature type="region of interest" description="Disordered" evidence="4">
    <location>
        <begin position="659"/>
        <end position="724"/>
    </location>
</feature>
<dbReference type="InterPro" id="IPR036396">
    <property type="entry name" value="Cyt_P450_sf"/>
</dbReference>
<dbReference type="GO" id="GO:0008287">
    <property type="term" value="C:protein serine/threonine phosphatase complex"/>
    <property type="evidence" value="ECO:0000318"/>
    <property type="project" value="GO_Central"/>
</dbReference>
<reference evidence="7" key="1">
    <citation type="journal article" date="2008" name="Nat. Genet.">
        <title>The Pristionchus pacificus genome provides a unique perspective on nematode lifestyle and parasitism.</title>
        <authorList>
            <person name="Dieterich C."/>
            <person name="Clifton S.W."/>
            <person name="Schuster L.N."/>
            <person name="Chinwalla A."/>
            <person name="Delehaunty K."/>
            <person name="Dinkelacker I."/>
            <person name="Fulton L."/>
            <person name="Fulton R."/>
            <person name="Godfrey J."/>
            <person name="Minx P."/>
            <person name="Mitreva M."/>
            <person name="Roeseler W."/>
            <person name="Tian H."/>
            <person name="Witte H."/>
            <person name="Yang S.P."/>
            <person name="Wilson R.K."/>
            <person name="Sommer R.J."/>
        </authorList>
    </citation>
    <scope>NUCLEOTIDE SEQUENCE [LARGE SCALE GENOMIC DNA]</scope>
    <source>
        <strain evidence="7">PS312</strain>
    </source>
</reference>
<keyword evidence="2" id="KW-0560">Oxidoreductase</keyword>
<gene>
    <name evidence="6" type="primary">WBGene00100817</name>
</gene>
<dbReference type="PRINTS" id="PR00385">
    <property type="entry name" value="P450"/>
</dbReference>
<proteinExistence type="inferred from homology"/>
<dbReference type="PROSITE" id="PS50077">
    <property type="entry name" value="HEAT_REPEAT"/>
    <property type="match status" value="1"/>
</dbReference>
<dbReference type="GO" id="GO:0019888">
    <property type="term" value="F:protein phosphatase regulator activity"/>
    <property type="evidence" value="ECO:0000318"/>
    <property type="project" value="GO_Central"/>
</dbReference>
<keyword evidence="5" id="KW-0812">Transmembrane</keyword>
<keyword evidence="3" id="KW-0349">Heme</keyword>
<accession>A0A2A6D3F9</accession>
<feature type="binding site" description="axial binding residue" evidence="3">
    <location>
        <position position="1397"/>
    </location>
    <ligand>
        <name>heme</name>
        <dbReference type="ChEBI" id="CHEBI:30413"/>
    </ligand>
    <ligandPart>
        <name>Fe</name>
        <dbReference type="ChEBI" id="CHEBI:18248"/>
    </ligandPart>
</feature>
<dbReference type="InterPro" id="IPR039918">
    <property type="entry name" value="PPP4R4"/>
</dbReference>